<keyword evidence="8 9" id="KW-0472">Membrane</keyword>
<dbReference type="KEGG" id="ome:OLMES_0673"/>
<sequence length="124" mass="13509">MSSQTDSSGGALDFLKWLAVLALVVAGVVGNYYYSSFDQSLLYRVLALLLLSVVAVAIALTTVKGKQFSGLMKESRLEIRKVVWPTRQELVQTTMIVVVFVLVVALMLWGLDSLVSWLVSGVIG</sequence>
<keyword evidence="5 9" id="KW-0653">Protein transport</keyword>
<dbReference type="InterPro" id="IPR001901">
    <property type="entry name" value="Translocase_SecE/Sec61-g"/>
</dbReference>
<dbReference type="RefSeq" id="WP_087459931.1">
    <property type="nucleotide sequence ID" value="NZ_CP021425.1"/>
</dbReference>
<dbReference type="GO" id="GO:0008320">
    <property type="term" value="F:protein transmembrane transporter activity"/>
    <property type="evidence" value="ECO:0007669"/>
    <property type="project" value="UniProtKB-UniRule"/>
</dbReference>
<dbReference type="EMBL" id="CP021425">
    <property type="protein sequence ID" value="ARU54765.1"/>
    <property type="molecule type" value="Genomic_DNA"/>
</dbReference>
<keyword evidence="11" id="KW-1185">Reference proteome</keyword>
<dbReference type="NCBIfam" id="TIGR00964">
    <property type="entry name" value="secE_bact"/>
    <property type="match status" value="1"/>
</dbReference>
<name>A0A1Y0I5F6_9GAMM</name>
<evidence type="ECO:0000256" key="5">
    <source>
        <dbReference type="ARBA" id="ARBA00022927"/>
    </source>
</evidence>
<evidence type="ECO:0000256" key="6">
    <source>
        <dbReference type="ARBA" id="ARBA00022989"/>
    </source>
</evidence>
<dbReference type="InterPro" id="IPR038379">
    <property type="entry name" value="SecE_sf"/>
</dbReference>
<keyword evidence="2 9" id="KW-0813">Transport</keyword>
<proteinExistence type="inferred from homology"/>
<comment type="subcellular location">
    <subcellularLocation>
        <location evidence="1">Membrane</location>
    </subcellularLocation>
</comment>
<evidence type="ECO:0000256" key="1">
    <source>
        <dbReference type="ARBA" id="ARBA00004370"/>
    </source>
</evidence>
<keyword evidence="6 9" id="KW-1133">Transmembrane helix</keyword>
<comment type="function">
    <text evidence="9">Essential subunit of the Sec protein translocation channel SecYEG. Clamps together the 2 halves of SecY. May contact the channel plug during translocation.</text>
</comment>
<dbReference type="PANTHER" id="PTHR33910">
    <property type="entry name" value="PROTEIN TRANSLOCASE SUBUNIT SECE"/>
    <property type="match status" value="1"/>
</dbReference>
<feature type="transmembrane region" description="Helical" evidence="9">
    <location>
        <begin position="90"/>
        <end position="111"/>
    </location>
</feature>
<comment type="caution">
    <text evidence="9">Lacks conserved residue(s) required for the propagation of feature annotation.</text>
</comment>
<protein>
    <recommendedName>
        <fullName evidence="9">Protein translocase subunit SecE</fullName>
    </recommendedName>
</protein>
<reference evidence="10 11" key="1">
    <citation type="submission" date="2017-05" db="EMBL/GenBank/DDBJ databases">
        <title>Genomic insights into alkan degradation activity of Oleiphilus messinensis.</title>
        <authorList>
            <person name="Kozyavkin S.A."/>
            <person name="Slesarev A.I."/>
            <person name="Golyshin P.N."/>
            <person name="Korzhenkov A."/>
            <person name="Golyshina O.N."/>
            <person name="Toshchakov S.V."/>
        </authorList>
    </citation>
    <scope>NUCLEOTIDE SEQUENCE [LARGE SCALE GENOMIC DNA]</scope>
    <source>
        <strain evidence="10 11">ME102</strain>
    </source>
</reference>
<dbReference type="PROSITE" id="PS01067">
    <property type="entry name" value="SECE_SEC61G"/>
    <property type="match status" value="1"/>
</dbReference>
<dbReference type="InterPro" id="IPR005807">
    <property type="entry name" value="SecE_bac"/>
</dbReference>
<evidence type="ECO:0000256" key="3">
    <source>
        <dbReference type="ARBA" id="ARBA00022475"/>
    </source>
</evidence>
<feature type="transmembrane region" description="Helical" evidence="9">
    <location>
        <begin position="14"/>
        <end position="35"/>
    </location>
</feature>
<accession>A0A1Y0I5F6</accession>
<organism evidence="10 11">
    <name type="scientific">Oleiphilus messinensis</name>
    <dbReference type="NCBI Taxonomy" id="141451"/>
    <lineage>
        <taxon>Bacteria</taxon>
        <taxon>Pseudomonadati</taxon>
        <taxon>Pseudomonadota</taxon>
        <taxon>Gammaproteobacteria</taxon>
        <taxon>Oceanospirillales</taxon>
        <taxon>Oleiphilaceae</taxon>
        <taxon>Oleiphilus</taxon>
    </lineage>
</organism>
<dbReference type="HAMAP" id="MF_00422">
    <property type="entry name" value="SecE"/>
    <property type="match status" value="1"/>
</dbReference>
<gene>
    <name evidence="9" type="primary">secE</name>
    <name evidence="10" type="ORF">OLMES_0673</name>
</gene>
<evidence type="ECO:0000313" key="11">
    <source>
        <dbReference type="Proteomes" id="UP000196027"/>
    </source>
</evidence>
<dbReference type="GO" id="GO:0009306">
    <property type="term" value="P:protein secretion"/>
    <property type="evidence" value="ECO:0007669"/>
    <property type="project" value="UniProtKB-UniRule"/>
</dbReference>
<evidence type="ECO:0000313" key="10">
    <source>
        <dbReference type="EMBL" id="ARU54765.1"/>
    </source>
</evidence>
<evidence type="ECO:0000256" key="9">
    <source>
        <dbReference type="HAMAP-Rule" id="MF_00422"/>
    </source>
</evidence>
<dbReference type="GO" id="GO:0065002">
    <property type="term" value="P:intracellular protein transmembrane transport"/>
    <property type="evidence" value="ECO:0007669"/>
    <property type="project" value="UniProtKB-UniRule"/>
</dbReference>
<dbReference type="AlphaFoldDB" id="A0A1Y0I5F6"/>
<feature type="transmembrane region" description="Helical" evidence="9">
    <location>
        <begin position="41"/>
        <end position="63"/>
    </location>
</feature>
<dbReference type="Pfam" id="PF00584">
    <property type="entry name" value="SecE"/>
    <property type="match status" value="1"/>
</dbReference>
<keyword evidence="4 9" id="KW-0812">Transmembrane</keyword>
<dbReference type="Proteomes" id="UP000196027">
    <property type="component" value="Chromosome"/>
</dbReference>
<dbReference type="Gene3D" id="1.20.5.1030">
    <property type="entry name" value="Preprotein translocase secy subunit"/>
    <property type="match status" value="1"/>
</dbReference>
<keyword evidence="7 9" id="KW-0811">Translocation</keyword>
<comment type="subunit">
    <text evidence="9">Component of the Sec protein translocase complex. Heterotrimer consisting of SecY, SecE and SecG subunits. The heterotrimers can form oligomers, although 1 heterotrimer is thought to be able to translocate proteins. Interacts with the ribosome. Interacts with SecDF, and other proteins may be involved. Interacts with SecA.</text>
</comment>
<dbReference type="PRINTS" id="PR01650">
    <property type="entry name" value="SECETRNLCASE"/>
</dbReference>
<dbReference type="GO" id="GO:0043952">
    <property type="term" value="P:protein transport by the Sec complex"/>
    <property type="evidence" value="ECO:0007669"/>
    <property type="project" value="UniProtKB-UniRule"/>
</dbReference>
<keyword evidence="3 9" id="KW-1003">Cell membrane</keyword>
<evidence type="ECO:0000256" key="8">
    <source>
        <dbReference type="ARBA" id="ARBA00023136"/>
    </source>
</evidence>
<evidence type="ECO:0000256" key="2">
    <source>
        <dbReference type="ARBA" id="ARBA00022448"/>
    </source>
</evidence>
<dbReference type="GO" id="GO:0006605">
    <property type="term" value="P:protein targeting"/>
    <property type="evidence" value="ECO:0007669"/>
    <property type="project" value="UniProtKB-UniRule"/>
</dbReference>
<evidence type="ECO:0000256" key="7">
    <source>
        <dbReference type="ARBA" id="ARBA00023010"/>
    </source>
</evidence>
<dbReference type="PANTHER" id="PTHR33910:SF1">
    <property type="entry name" value="PROTEIN TRANSLOCASE SUBUNIT SECE"/>
    <property type="match status" value="1"/>
</dbReference>
<dbReference type="GO" id="GO:0005886">
    <property type="term" value="C:plasma membrane"/>
    <property type="evidence" value="ECO:0007669"/>
    <property type="project" value="UniProtKB-UniRule"/>
</dbReference>
<comment type="similarity">
    <text evidence="9">Belongs to the SecE/SEC61-gamma family.</text>
</comment>
<evidence type="ECO:0000256" key="4">
    <source>
        <dbReference type="ARBA" id="ARBA00022692"/>
    </source>
</evidence>